<feature type="transmembrane region" description="Helical" evidence="1">
    <location>
        <begin position="21"/>
        <end position="47"/>
    </location>
</feature>
<organism evidence="3 4">
    <name type="scientific">Clostridium aminobutyricum</name>
    <dbReference type="NCBI Taxonomy" id="33953"/>
    <lineage>
        <taxon>Bacteria</taxon>
        <taxon>Bacillati</taxon>
        <taxon>Bacillota</taxon>
        <taxon>Clostridia</taxon>
        <taxon>Eubacteriales</taxon>
        <taxon>Clostridiaceae</taxon>
        <taxon>Clostridium</taxon>
    </lineage>
</organism>
<keyword evidence="4" id="KW-1185">Reference proteome</keyword>
<evidence type="ECO:0000313" key="3">
    <source>
        <dbReference type="EMBL" id="MBN7772669.1"/>
    </source>
</evidence>
<dbReference type="Gene3D" id="3.30.70.1070">
    <property type="entry name" value="Sporulation related repeat"/>
    <property type="match status" value="1"/>
</dbReference>
<dbReference type="Proteomes" id="UP000664545">
    <property type="component" value="Unassembled WGS sequence"/>
</dbReference>
<gene>
    <name evidence="3" type="ORF">JYB65_04780</name>
</gene>
<reference evidence="3" key="1">
    <citation type="submission" date="2021-02" db="EMBL/GenBank/DDBJ databases">
        <title>Abyssanaerobacter marinus gen.nov., sp., nov, anaerobic bacterium isolated from the Onnuri vent field of Indian Ocean and suggestion of Mogibacteriaceae fam. nov., and proposal of reclassification of ambiguous this family's genus member.</title>
        <authorList>
            <person name="Kim Y.J."/>
            <person name="Yang J.-A."/>
        </authorList>
    </citation>
    <scope>NUCLEOTIDE SEQUENCE</scope>
    <source>
        <strain evidence="3">DSM 2634</strain>
    </source>
</reference>
<dbReference type="EMBL" id="JAFJZZ010000001">
    <property type="protein sequence ID" value="MBN7772669.1"/>
    <property type="molecule type" value="Genomic_DNA"/>
</dbReference>
<dbReference type="AlphaFoldDB" id="A0A939D758"/>
<dbReference type="PROSITE" id="PS51724">
    <property type="entry name" value="SPOR"/>
    <property type="match status" value="1"/>
</dbReference>
<proteinExistence type="predicted"/>
<keyword evidence="1" id="KW-1133">Transmembrane helix</keyword>
<dbReference type="SUPFAM" id="SSF110997">
    <property type="entry name" value="Sporulation related repeat"/>
    <property type="match status" value="1"/>
</dbReference>
<keyword evidence="1" id="KW-0812">Transmembrane</keyword>
<feature type="domain" description="SPOR" evidence="2">
    <location>
        <begin position="124"/>
        <end position="198"/>
    </location>
</feature>
<sequence>MGWNNRKRRRPIGGRKTRVDFRTIIVIIGVAALLGYGTAKFIIYPLFDDSRPHFQISKILAQFLNGKETEGNQNDADTDSQNKNGVVEDQLNVTKQPGITDSSILSGSAVASQPVTTPNTTPAPTTQGGYCIQFGSFSTRVGAENLLKELGNSGITAEIVEKDGTFKVVSQLFEQKEKALESMATIQSQYTDVFVIQR</sequence>
<name>A0A939D758_CLOAM</name>
<accession>A0A939D758</accession>
<evidence type="ECO:0000256" key="1">
    <source>
        <dbReference type="SAM" id="Phobius"/>
    </source>
</evidence>
<keyword evidence="1" id="KW-0472">Membrane</keyword>
<dbReference type="InterPro" id="IPR007730">
    <property type="entry name" value="SPOR-like_dom"/>
</dbReference>
<comment type="caution">
    <text evidence="3">The sequence shown here is derived from an EMBL/GenBank/DDBJ whole genome shotgun (WGS) entry which is preliminary data.</text>
</comment>
<dbReference type="RefSeq" id="WP_206581454.1">
    <property type="nucleotide sequence ID" value="NZ_JAFJZZ010000001.1"/>
</dbReference>
<protein>
    <submittedName>
        <fullName evidence="3">SPOR domain-containing protein</fullName>
    </submittedName>
</protein>
<dbReference type="InterPro" id="IPR036680">
    <property type="entry name" value="SPOR-like_sf"/>
</dbReference>
<dbReference type="Pfam" id="PF05036">
    <property type="entry name" value="SPOR"/>
    <property type="match status" value="1"/>
</dbReference>
<evidence type="ECO:0000259" key="2">
    <source>
        <dbReference type="PROSITE" id="PS51724"/>
    </source>
</evidence>
<evidence type="ECO:0000313" key="4">
    <source>
        <dbReference type="Proteomes" id="UP000664545"/>
    </source>
</evidence>
<dbReference type="GO" id="GO:0042834">
    <property type="term" value="F:peptidoglycan binding"/>
    <property type="evidence" value="ECO:0007669"/>
    <property type="project" value="InterPro"/>
</dbReference>